<dbReference type="Gene3D" id="1.20.120.450">
    <property type="entry name" value="dinb family like domain"/>
    <property type="match status" value="1"/>
</dbReference>
<evidence type="ECO:0000259" key="3">
    <source>
        <dbReference type="Pfam" id="PF11716"/>
    </source>
</evidence>
<dbReference type="Gene3D" id="1.10.10.1320">
    <property type="entry name" value="Anti-sigma factor, zinc-finger domain"/>
    <property type="match status" value="1"/>
</dbReference>
<accession>A0A1S1QP64</accession>
<dbReference type="InterPro" id="IPR024344">
    <property type="entry name" value="MDMPI_metal-binding"/>
</dbReference>
<dbReference type="SUPFAM" id="SSF109854">
    <property type="entry name" value="DinB/YfiT-like putative metalloenzymes"/>
    <property type="match status" value="1"/>
</dbReference>
<organism evidence="5 6">
    <name type="scientific">Parafrankia colletiae</name>
    <dbReference type="NCBI Taxonomy" id="573497"/>
    <lineage>
        <taxon>Bacteria</taxon>
        <taxon>Bacillati</taxon>
        <taxon>Actinomycetota</taxon>
        <taxon>Actinomycetes</taxon>
        <taxon>Frankiales</taxon>
        <taxon>Frankiaceae</taxon>
        <taxon>Parafrankia</taxon>
    </lineage>
</organism>
<dbReference type="AlphaFoldDB" id="A0A1S1QP64"/>
<dbReference type="Pfam" id="PF11716">
    <property type="entry name" value="MDMPI_N"/>
    <property type="match status" value="1"/>
</dbReference>
<dbReference type="Pfam" id="PF13490">
    <property type="entry name" value="zf-HC2"/>
    <property type="match status" value="1"/>
</dbReference>
<dbReference type="Proteomes" id="UP000179627">
    <property type="component" value="Unassembled WGS sequence"/>
</dbReference>
<name>A0A1S1QP64_9ACTN</name>
<gene>
    <name evidence="5" type="ORF">CC117_19755</name>
</gene>
<dbReference type="GO" id="GO:0046872">
    <property type="term" value="F:metal ion binding"/>
    <property type="evidence" value="ECO:0007669"/>
    <property type="project" value="InterPro"/>
</dbReference>
<evidence type="ECO:0008006" key="7">
    <source>
        <dbReference type="Google" id="ProtNLM"/>
    </source>
</evidence>
<keyword evidence="2" id="KW-0804">Transcription</keyword>
<keyword evidence="1" id="KW-0805">Transcription regulation</keyword>
<dbReference type="InterPro" id="IPR034660">
    <property type="entry name" value="DinB/YfiT-like"/>
</dbReference>
<protein>
    <recommendedName>
        <fullName evidence="7">Mycothiol-dependent maleylpyruvate isomerase metal-binding domain-containing protein</fullName>
    </recommendedName>
</protein>
<dbReference type="InterPro" id="IPR041916">
    <property type="entry name" value="Anti_sigma_zinc_sf"/>
</dbReference>
<evidence type="ECO:0000256" key="1">
    <source>
        <dbReference type="ARBA" id="ARBA00023015"/>
    </source>
</evidence>
<feature type="domain" description="Putative zinc-finger" evidence="4">
    <location>
        <begin position="4"/>
        <end position="31"/>
    </location>
</feature>
<dbReference type="NCBIfam" id="TIGR03083">
    <property type="entry name" value="maleylpyruvate isomerase family mycothiol-dependent enzyme"/>
    <property type="match status" value="1"/>
</dbReference>
<reference evidence="6" key="1">
    <citation type="submission" date="2016-07" db="EMBL/GenBank/DDBJ databases">
        <title>Sequence Frankia sp. strain CcI1.17.</title>
        <authorList>
            <person name="Ghodhbane-Gtari F."/>
            <person name="Swanson E."/>
            <person name="Gueddou A."/>
            <person name="Morris K."/>
            <person name="Hezbri K."/>
            <person name="Ktari A."/>
            <person name="Nouioui I."/>
            <person name="Abebe-Akele F."/>
            <person name="Simpson S."/>
            <person name="Thomas K."/>
            <person name="Gtari M."/>
            <person name="Tisa L.S."/>
            <person name="Hurst S."/>
        </authorList>
    </citation>
    <scope>NUCLEOTIDE SEQUENCE [LARGE SCALE GENOMIC DNA]</scope>
    <source>
        <strain evidence="6">Cc1.17</strain>
    </source>
</reference>
<evidence type="ECO:0000313" key="6">
    <source>
        <dbReference type="Proteomes" id="UP000179627"/>
    </source>
</evidence>
<sequence>MSGLLGAYVLGACTAAEADAVETHLGRCVACSTDAAELALAVPPPVRSATGEAGDAPPPVGAASLDAVLAAALAVRPAAPGTPVRAEAGPVRAHGWQTPTYGSRVAALDRLLVELAPADWTRPSAAGWSVRDLVLHLYAVDGLLLAALGEAAGTGDAGHDLERPDEDPVTRTEAVLAATREWPAEQAQRRWYERATLLCTAVADASSAAGAGAAGGPEPPVVTAGGWPTIPVDHLTARGFETWIHTRDIAAAAGVTVPDPGEDELHTMADLALRVLAGQWAAAVAPAGPAVLTVTLTGPGGGTWSLDPSGVAERQPGHAPVEPSWAAGLLRAAGPATAAGPTAVPAAANAVTLGIVPFCLLAGGRATVPTVAAQVEGDERLAAELLALAPSLAGP</sequence>
<dbReference type="InterPro" id="IPR017517">
    <property type="entry name" value="Maleyloyr_isom"/>
</dbReference>
<keyword evidence="6" id="KW-1185">Reference proteome</keyword>
<proteinExistence type="predicted"/>
<evidence type="ECO:0000313" key="5">
    <source>
        <dbReference type="EMBL" id="OHV35497.1"/>
    </source>
</evidence>
<dbReference type="EMBL" id="MBLM01000121">
    <property type="protein sequence ID" value="OHV35497.1"/>
    <property type="molecule type" value="Genomic_DNA"/>
</dbReference>
<dbReference type="InterPro" id="IPR027383">
    <property type="entry name" value="Znf_put"/>
</dbReference>
<evidence type="ECO:0000256" key="2">
    <source>
        <dbReference type="ARBA" id="ARBA00023163"/>
    </source>
</evidence>
<evidence type="ECO:0000259" key="4">
    <source>
        <dbReference type="Pfam" id="PF13490"/>
    </source>
</evidence>
<comment type="caution">
    <text evidence="5">The sequence shown here is derived from an EMBL/GenBank/DDBJ whole genome shotgun (WGS) entry which is preliminary data.</text>
</comment>
<feature type="domain" description="Mycothiol-dependent maleylpyruvate isomerase metal-binding" evidence="3">
    <location>
        <begin position="106"/>
        <end position="250"/>
    </location>
</feature>
<dbReference type="OrthoDB" id="4321761at2"/>